<feature type="domain" description="Peroxisomal multifunctional enzyme type 2-like N-terminal" evidence="2">
    <location>
        <begin position="25"/>
        <end position="160"/>
    </location>
</feature>
<dbReference type="SUPFAM" id="SSF54637">
    <property type="entry name" value="Thioesterase/thiol ester dehydrase-isomerase"/>
    <property type="match status" value="2"/>
</dbReference>
<dbReference type="Proteomes" id="UP000646827">
    <property type="component" value="Unassembled WGS sequence"/>
</dbReference>
<dbReference type="InterPro" id="IPR029069">
    <property type="entry name" value="HotDog_dom_sf"/>
</dbReference>
<protein>
    <recommendedName>
        <fullName evidence="5">MaoC-like domain-containing protein</fullName>
    </recommendedName>
</protein>
<reference evidence="3 4" key="1">
    <citation type="submission" date="2020-12" db="EMBL/GenBank/DDBJ databases">
        <title>Metabolic potential, ecology and presence of endohyphal bacteria is reflected in genomic diversity of Mucoromycotina.</title>
        <authorList>
            <person name="Muszewska A."/>
            <person name="Okrasinska A."/>
            <person name="Steczkiewicz K."/>
            <person name="Drgas O."/>
            <person name="Orlowska M."/>
            <person name="Perlinska-Lenart U."/>
            <person name="Aleksandrzak-Piekarczyk T."/>
            <person name="Szatraj K."/>
            <person name="Zielenkiewicz U."/>
            <person name="Pilsyk S."/>
            <person name="Malc E."/>
            <person name="Mieczkowski P."/>
            <person name="Kruszewska J.S."/>
            <person name="Biernat P."/>
            <person name="Pawlowska J."/>
        </authorList>
    </citation>
    <scope>NUCLEOTIDE SEQUENCE [LARGE SCALE GENOMIC DNA]</scope>
    <source>
        <strain evidence="3 4">CBS 142.35</strain>
    </source>
</reference>
<evidence type="ECO:0000313" key="4">
    <source>
        <dbReference type="Proteomes" id="UP000646827"/>
    </source>
</evidence>
<organism evidence="3 4">
    <name type="scientific">Circinella minor</name>
    <dbReference type="NCBI Taxonomy" id="1195481"/>
    <lineage>
        <taxon>Eukaryota</taxon>
        <taxon>Fungi</taxon>
        <taxon>Fungi incertae sedis</taxon>
        <taxon>Mucoromycota</taxon>
        <taxon>Mucoromycotina</taxon>
        <taxon>Mucoromycetes</taxon>
        <taxon>Mucorales</taxon>
        <taxon>Lichtheimiaceae</taxon>
        <taxon>Circinella</taxon>
    </lineage>
</organism>
<dbReference type="GO" id="GO:0006635">
    <property type="term" value="P:fatty acid beta-oxidation"/>
    <property type="evidence" value="ECO:0007669"/>
    <property type="project" value="TreeGrafter"/>
</dbReference>
<accession>A0A8H7VPF4</accession>
<dbReference type="GO" id="GO:0044594">
    <property type="term" value="F:17-beta-hydroxysteroid dehydrogenase (NAD+) activity"/>
    <property type="evidence" value="ECO:0007669"/>
    <property type="project" value="TreeGrafter"/>
</dbReference>
<comment type="caution">
    <text evidence="3">The sequence shown here is derived from an EMBL/GenBank/DDBJ whole genome shotgun (WGS) entry which is preliminary data.</text>
</comment>
<name>A0A8H7VPF4_9FUNG</name>
<dbReference type="InterPro" id="IPR054357">
    <property type="entry name" value="MFE-2_N"/>
</dbReference>
<dbReference type="EMBL" id="JAEPRB010000002">
    <property type="protein sequence ID" value="KAG2228185.1"/>
    <property type="molecule type" value="Genomic_DNA"/>
</dbReference>
<evidence type="ECO:0000313" key="3">
    <source>
        <dbReference type="EMBL" id="KAG2228185.1"/>
    </source>
</evidence>
<dbReference type="Pfam" id="PF01575">
    <property type="entry name" value="MaoC_dehydratas"/>
    <property type="match status" value="1"/>
</dbReference>
<dbReference type="CDD" id="cd03448">
    <property type="entry name" value="HDE_HSD"/>
    <property type="match status" value="1"/>
</dbReference>
<dbReference type="InterPro" id="IPR002539">
    <property type="entry name" value="MaoC-like_dom"/>
</dbReference>
<keyword evidence="4" id="KW-1185">Reference proteome</keyword>
<dbReference type="Gene3D" id="3.10.129.10">
    <property type="entry name" value="Hotdog Thioesterase"/>
    <property type="match status" value="2"/>
</dbReference>
<gene>
    <name evidence="3" type="ORF">INT45_009232</name>
</gene>
<dbReference type="Pfam" id="PF22622">
    <property type="entry name" value="MFE-2_hydrat-2_N"/>
    <property type="match status" value="1"/>
</dbReference>
<dbReference type="GO" id="GO:0003857">
    <property type="term" value="F:(3S)-3-hydroxyacyl-CoA dehydrogenase (NAD+) activity"/>
    <property type="evidence" value="ECO:0007669"/>
    <property type="project" value="TreeGrafter"/>
</dbReference>
<sequence length="312" mass="34711">MPVEGFKPDLSKAVGHVGEPDIVACTRRDYLLYALSIGIPEDELRWLYELDIDFGPFPTYPVSLLLKDAGWDVNSFIERWQAGGSVPGMPWYDPNKIVHGEQTVEVINPFPVEGGRFRSVKTLRGVYDKESGMLLDSVIDLYGEKDNVHYYRLSLGMFVRDYGGWGGPKGPKQKSYTPPNRPADATDTFSTTRSQALIFRLNGDFNPLHADPNIAQAVGFPRPILHGLCSYGKSAHSILKNFGDNDRLRFKSIHARFAKPVLPGETVTISMWKVPGPEPKTEGVIFSAKVGDRVVLSNGLAVLYKEPQESKL</sequence>
<dbReference type="GO" id="GO:0005777">
    <property type="term" value="C:peroxisome"/>
    <property type="evidence" value="ECO:0007669"/>
    <property type="project" value="TreeGrafter"/>
</dbReference>
<feature type="domain" description="MaoC-like" evidence="1">
    <location>
        <begin position="178"/>
        <end position="274"/>
    </location>
</feature>
<proteinExistence type="predicted"/>
<dbReference type="AlphaFoldDB" id="A0A8H7VPF4"/>
<dbReference type="PANTHER" id="PTHR13078">
    <property type="entry name" value="PEROXISOMAL MULTIFUNCTIONAL ENZYME TYPE 2-RELATED"/>
    <property type="match status" value="1"/>
</dbReference>
<dbReference type="GO" id="GO:0004300">
    <property type="term" value="F:enoyl-CoA hydratase activity"/>
    <property type="evidence" value="ECO:0007669"/>
    <property type="project" value="TreeGrafter"/>
</dbReference>
<evidence type="ECO:0000259" key="1">
    <source>
        <dbReference type="Pfam" id="PF01575"/>
    </source>
</evidence>
<evidence type="ECO:0000259" key="2">
    <source>
        <dbReference type="Pfam" id="PF22622"/>
    </source>
</evidence>
<evidence type="ECO:0008006" key="5">
    <source>
        <dbReference type="Google" id="ProtNLM"/>
    </source>
</evidence>
<dbReference type="PANTHER" id="PTHR13078:SF57">
    <property type="entry name" value="DEHYDRATASE, PUTATIVE (AFU_ORTHOLOGUE AFUA_5G00640)-RELATED"/>
    <property type="match status" value="1"/>
</dbReference>
<dbReference type="OrthoDB" id="60204at2759"/>